<reference evidence="5" key="1">
    <citation type="submission" date="2019-10" db="EMBL/GenBank/DDBJ databases">
        <title>Lacipirellula parvula gen. nov., sp. nov., representing a lineage of planctomycetes widespread in freshwater anoxic habitats, and description of the family Lacipirellulaceae.</title>
        <authorList>
            <person name="Dedysh S.N."/>
            <person name="Kulichevskaya I.S."/>
            <person name="Beletsky A.V."/>
            <person name="Rakitin A.L."/>
            <person name="Mardanov A.V."/>
            <person name="Ivanova A.A."/>
            <person name="Saltykova V.X."/>
            <person name="Rijpstra W.I.C."/>
            <person name="Sinninghe Damste J.S."/>
            <person name="Ravin N.V."/>
        </authorList>
    </citation>
    <scope>NUCLEOTIDE SEQUENCE [LARGE SCALE GENOMIC DNA]</scope>
    <source>
        <strain evidence="5">PX69</strain>
    </source>
</reference>
<dbReference type="CDD" id="cd10918">
    <property type="entry name" value="CE4_NodB_like_5s_6s"/>
    <property type="match status" value="1"/>
</dbReference>
<evidence type="ECO:0000313" key="4">
    <source>
        <dbReference type="EMBL" id="BBO33511.1"/>
    </source>
</evidence>
<dbReference type="Pfam" id="PF01522">
    <property type="entry name" value="Polysacc_deac_1"/>
    <property type="match status" value="1"/>
</dbReference>
<dbReference type="GO" id="GO:0016810">
    <property type="term" value="F:hydrolase activity, acting on carbon-nitrogen (but not peptide) bonds"/>
    <property type="evidence" value="ECO:0007669"/>
    <property type="project" value="InterPro"/>
</dbReference>
<dbReference type="EMBL" id="AP021861">
    <property type="protein sequence ID" value="BBO33511.1"/>
    <property type="molecule type" value="Genomic_DNA"/>
</dbReference>
<dbReference type="SUPFAM" id="SSF88713">
    <property type="entry name" value="Glycoside hydrolase/deacetylase"/>
    <property type="match status" value="1"/>
</dbReference>
<sequence>MLAEACKEPLLGMYYLATLPLRRRRAAQLVAAGQAPIMSLFYHRVADENPNDWTISNQRFKEEMIWLRERFEIISLTEAQQRMGSEANRTAAVSITFDDGYADNCREALPWLIEQEIPFTYFVASGNVLEGRPFVHDVRQGKPLEPNTPEQIRVLAEAGVEIGAHTRNHINLGPITSQQILDSEIIGSKTDLEKIVGRSVRYFAFPFGLHANLSQQAFATAFRAGYWGVCSAYGGYNMPGDDPFHIQRIHGDPSWARFCNWMTADPRKFRRIPRFDAGDFRGDARSELKGAEGSL</sequence>
<dbReference type="GO" id="GO:0005576">
    <property type="term" value="C:extracellular region"/>
    <property type="evidence" value="ECO:0007669"/>
    <property type="project" value="UniProtKB-SubCell"/>
</dbReference>
<evidence type="ECO:0000256" key="2">
    <source>
        <dbReference type="ARBA" id="ARBA00022729"/>
    </source>
</evidence>
<dbReference type="Gene3D" id="3.20.20.370">
    <property type="entry name" value="Glycoside hydrolase/deacetylase"/>
    <property type="match status" value="1"/>
</dbReference>
<dbReference type="PANTHER" id="PTHR34216:SF3">
    <property type="entry name" value="POLY-BETA-1,6-N-ACETYL-D-GLUCOSAMINE N-DEACETYLASE"/>
    <property type="match status" value="1"/>
</dbReference>
<proteinExistence type="predicted"/>
<dbReference type="Proteomes" id="UP000326837">
    <property type="component" value="Chromosome"/>
</dbReference>
<dbReference type="InterPro" id="IPR002509">
    <property type="entry name" value="NODB_dom"/>
</dbReference>
<evidence type="ECO:0000313" key="5">
    <source>
        <dbReference type="Proteomes" id="UP000326837"/>
    </source>
</evidence>
<dbReference type="AlphaFoldDB" id="A0A5K7XF48"/>
<dbReference type="PANTHER" id="PTHR34216">
    <property type="match status" value="1"/>
</dbReference>
<evidence type="ECO:0000256" key="1">
    <source>
        <dbReference type="ARBA" id="ARBA00004613"/>
    </source>
</evidence>
<gene>
    <name evidence="4" type="ORF">PLANPX_3123</name>
</gene>
<comment type="subcellular location">
    <subcellularLocation>
        <location evidence="1">Secreted</location>
    </subcellularLocation>
</comment>
<dbReference type="GO" id="GO:0005975">
    <property type="term" value="P:carbohydrate metabolic process"/>
    <property type="evidence" value="ECO:0007669"/>
    <property type="project" value="InterPro"/>
</dbReference>
<protein>
    <submittedName>
        <fullName evidence="4">Polysaccharide deacetylase</fullName>
    </submittedName>
</protein>
<accession>A0A5K7XF48</accession>
<dbReference type="InterPro" id="IPR011330">
    <property type="entry name" value="Glyco_hydro/deAcase_b/a-brl"/>
</dbReference>
<feature type="domain" description="NodB homology" evidence="3">
    <location>
        <begin position="91"/>
        <end position="295"/>
    </location>
</feature>
<keyword evidence="5" id="KW-1185">Reference proteome</keyword>
<dbReference type="InterPro" id="IPR051398">
    <property type="entry name" value="Polysacch_Deacetylase"/>
</dbReference>
<evidence type="ECO:0000259" key="3">
    <source>
        <dbReference type="PROSITE" id="PS51677"/>
    </source>
</evidence>
<dbReference type="RefSeq" id="WP_172992056.1">
    <property type="nucleotide sequence ID" value="NZ_AP021861.1"/>
</dbReference>
<organism evidence="4 5">
    <name type="scientific">Lacipirellula parvula</name>
    <dbReference type="NCBI Taxonomy" id="2650471"/>
    <lineage>
        <taxon>Bacteria</taxon>
        <taxon>Pseudomonadati</taxon>
        <taxon>Planctomycetota</taxon>
        <taxon>Planctomycetia</taxon>
        <taxon>Pirellulales</taxon>
        <taxon>Lacipirellulaceae</taxon>
        <taxon>Lacipirellula</taxon>
    </lineage>
</organism>
<dbReference type="KEGG" id="lpav:PLANPX_3123"/>
<keyword evidence="2" id="KW-0732">Signal</keyword>
<dbReference type="PROSITE" id="PS51677">
    <property type="entry name" value="NODB"/>
    <property type="match status" value="1"/>
</dbReference>
<name>A0A5K7XF48_9BACT</name>